<organism evidence="1 2">
    <name type="scientific">Burkholderia cenocepacia</name>
    <dbReference type="NCBI Taxonomy" id="95486"/>
    <lineage>
        <taxon>Bacteria</taxon>
        <taxon>Pseudomonadati</taxon>
        <taxon>Pseudomonadota</taxon>
        <taxon>Betaproteobacteria</taxon>
        <taxon>Burkholderiales</taxon>
        <taxon>Burkholderiaceae</taxon>
        <taxon>Burkholderia</taxon>
        <taxon>Burkholderia cepacia complex</taxon>
    </lineage>
</organism>
<dbReference type="AlphaFoldDB" id="A0A1V2VWC7"/>
<evidence type="ECO:0000313" key="2">
    <source>
        <dbReference type="Proteomes" id="UP000188543"/>
    </source>
</evidence>
<name>A0A1V2VWC7_9BURK</name>
<dbReference type="EMBL" id="MUTJ01000091">
    <property type="protein sequence ID" value="ONU78177.1"/>
    <property type="molecule type" value="Genomic_DNA"/>
</dbReference>
<gene>
    <name evidence="1" type="ORF">A8E72_30440</name>
</gene>
<accession>A0A1V2VWC7</accession>
<evidence type="ECO:0000313" key="1">
    <source>
        <dbReference type="EMBL" id="ONU78177.1"/>
    </source>
</evidence>
<reference evidence="1 2" key="1">
    <citation type="submission" date="2016-08" db="EMBL/GenBank/DDBJ databases">
        <authorList>
            <person name="Seilhamer J.J."/>
        </authorList>
    </citation>
    <scope>NUCLEOTIDE SEQUENCE [LARGE SCALE GENOMIC DNA]</scope>
    <source>
        <strain evidence="1 2">VC14762</strain>
    </source>
</reference>
<dbReference type="Proteomes" id="UP000188543">
    <property type="component" value="Unassembled WGS sequence"/>
</dbReference>
<sequence length="73" mass="8198">MWRHRATALGIHVWETTWLVRSMTGAVVPDTTRGVDGCFMGGDIDTLMPDVMIVALARSPQQQSVRALRRRSM</sequence>
<comment type="caution">
    <text evidence="1">The sequence shown here is derived from an EMBL/GenBank/DDBJ whole genome shotgun (WGS) entry which is preliminary data.</text>
</comment>
<protein>
    <submittedName>
        <fullName evidence="1">Uncharacterized protein</fullName>
    </submittedName>
</protein>
<proteinExistence type="predicted"/>